<feature type="compositionally biased region" description="Basic and acidic residues" evidence="1">
    <location>
        <begin position="60"/>
        <end position="70"/>
    </location>
</feature>
<dbReference type="Proteomes" id="UP000694888">
    <property type="component" value="Unplaced"/>
</dbReference>
<feature type="region of interest" description="Disordered" evidence="1">
    <location>
        <begin position="1"/>
        <end position="74"/>
    </location>
</feature>
<evidence type="ECO:0000259" key="3">
    <source>
        <dbReference type="Pfam" id="PF13087"/>
    </source>
</evidence>
<dbReference type="InterPro" id="IPR045055">
    <property type="entry name" value="DNA2/NAM7-like"/>
</dbReference>
<name>A0ABM0K7T6_APLCA</name>
<dbReference type="PANTHER" id="PTHR10887:SF341">
    <property type="entry name" value="NFX1-TYPE ZINC FINGER-CONTAINING PROTEIN 1"/>
    <property type="match status" value="1"/>
</dbReference>
<dbReference type="RefSeq" id="XP_005110825.1">
    <property type="nucleotide sequence ID" value="XM_005110768.3"/>
</dbReference>
<dbReference type="InterPro" id="IPR057373">
    <property type="entry name" value="ZNFX1"/>
</dbReference>
<feature type="compositionally biased region" description="Acidic residues" evidence="1">
    <location>
        <begin position="876"/>
        <end position="888"/>
    </location>
</feature>
<dbReference type="InterPro" id="IPR041679">
    <property type="entry name" value="DNA2/NAM7-like_C"/>
</dbReference>
<dbReference type="Gene3D" id="3.40.50.300">
    <property type="entry name" value="P-loop containing nucleotide triphosphate hydrolases"/>
    <property type="match status" value="3"/>
</dbReference>
<dbReference type="Pfam" id="PF13087">
    <property type="entry name" value="AAA_12"/>
    <property type="match status" value="1"/>
</dbReference>
<organism evidence="5 6">
    <name type="scientific">Aplysia californica</name>
    <name type="common">California sea hare</name>
    <dbReference type="NCBI Taxonomy" id="6500"/>
    <lineage>
        <taxon>Eukaryota</taxon>
        <taxon>Metazoa</taxon>
        <taxon>Spiralia</taxon>
        <taxon>Lophotrochozoa</taxon>
        <taxon>Mollusca</taxon>
        <taxon>Gastropoda</taxon>
        <taxon>Heterobranchia</taxon>
        <taxon>Euthyneura</taxon>
        <taxon>Tectipleura</taxon>
        <taxon>Aplysiida</taxon>
        <taxon>Aplysioidea</taxon>
        <taxon>Aplysiidae</taxon>
        <taxon>Aplysia</taxon>
    </lineage>
</organism>
<protein>
    <submittedName>
        <fullName evidence="6 7">NFX1-type zinc finger-containing protein 1</fullName>
    </submittedName>
</protein>
<dbReference type="InterPro" id="IPR047187">
    <property type="entry name" value="SF1_C_Upf1"/>
</dbReference>
<dbReference type="CDD" id="cd18808">
    <property type="entry name" value="SF1_C_Upf1"/>
    <property type="match status" value="1"/>
</dbReference>
<reference evidence="6 7" key="1">
    <citation type="submission" date="2025-05" db="UniProtKB">
        <authorList>
            <consortium name="RefSeq"/>
        </authorList>
    </citation>
    <scope>IDENTIFICATION</scope>
</reference>
<accession>A0ABM0K7T6</accession>
<dbReference type="PANTHER" id="PTHR10887">
    <property type="entry name" value="DNA2/NAM7 HELICASE FAMILY"/>
    <property type="match status" value="1"/>
</dbReference>
<evidence type="ECO:0000259" key="2">
    <source>
        <dbReference type="Pfam" id="PF13086"/>
    </source>
</evidence>
<dbReference type="CDD" id="cd06008">
    <property type="entry name" value="NF-X1-zinc-finger"/>
    <property type="match status" value="1"/>
</dbReference>
<feature type="domain" description="ZNFX1" evidence="4">
    <location>
        <begin position="335"/>
        <end position="439"/>
    </location>
</feature>
<evidence type="ECO:0000313" key="5">
    <source>
        <dbReference type="Proteomes" id="UP000694888"/>
    </source>
</evidence>
<evidence type="ECO:0000313" key="6">
    <source>
        <dbReference type="RefSeq" id="XP_005110825.1"/>
    </source>
</evidence>
<evidence type="ECO:0000259" key="4">
    <source>
        <dbReference type="Pfam" id="PF25396"/>
    </source>
</evidence>
<dbReference type="GeneID" id="101851452"/>
<evidence type="ECO:0000313" key="7">
    <source>
        <dbReference type="RefSeq" id="XP_035828884.1"/>
    </source>
</evidence>
<dbReference type="CDD" id="cd17936">
    <property type="entry name" value="EEXXEc_NFX1"/>
    <property type="match status" value="1"/>
</dbReference>
<dbReference type="RefSeq" id="XP_035828884.1">
    <property type="nucleotide sequence ID" value="XM_035972991.1"/>
</dbReference>
<evidence type="ECO:0000313" key="8">
    <source>
        <dbReference type="RefSeq" id="XP_035828885.1"/>
    </source>
</evidence>
<feature type="compositionally biased region" description="Polar residues" evidence="1">
    <location>
        <begin position="21"/>
        <end position="41"/>
    </location>
</feature>
<keyword evidence="5" id="KW-1185">Reference proteome</keyword>
<sequence>MQPQSASEKYAASGARPKLYQNATQNKFQSTSSDKMSQNSARPFPRKDGSNFGFDSRPPVTDEKKYDGSRGRQRGPSTPCFVGYKKLQQWADCDNSSILVLDISNNLGGLCTLLQKTEIRHDWMAFLIAILKNILYSPSQSSSKYYILKSVCESRFFDVHLKKFVNSIGERVTSGHAYGYFSKLLDIIDFVLQFLPEYKTKCNRLLQLMLDAGKQLNVLRERETLTLRAEKFFQLSAIAVEPQYLVPQSKLSKLLPYPDEAQPPDDYRELRLFPDTDELECTAEPFLRANKTSGPYRDLRHYLDVHARLLKEDYLEPVRLGLQEYKSNHALGKVKENDLRFYYDVQLVDMGYNSNEGITHYVSFRRFEGKDEDFNWEQSKRLLFGSLLCFSKDDFQTTIFATVAGRDRVAQGILEVIFQNNLEEVFTSSEQDAYVIGETTAYFMSYRHVLEGLQEMNQLPLERYILFCSQDVDPPEYFLPDQQYDLGCLFPAPHREFLVSPLQIRRLLTFADDSELNESQLEALEIALTREMAVIQGPPGTGKTFVGLKIMNVLLASQKLSESLESKGPILVVCYTNHALDQFLEGVLDFCPSGIVRIGGRSHSETLAEFNLKELRGKTEINKSTKGHVGRLLRSCSEKLKKISRLLKRSWQELLRTETTILTGTDLQEEMSSVHFESLNNPQRLTESNTHALSQWLKAASANMENHLRKVAKRHLAKAIASQKCPVPADDSKLISKKIALKTGVLDRFKIYHGWLAKYKQALEAENMEHEENSDQFYSLLDNFGEASSGILPDNVLIKYMSNEGVLESIKACVKAENNVIEDDERIVQQWMLGVLKRTDQLLDAIESLNPVKTSDTNKISEDEESHAQSRWTIGDSDDSDDDDDDADEINLYTTGLEDIDEGGNLERLKFKELEQLFKESESRDILLLQRAKMLGMDVTEHPDEEENEWKMTNTMSYSKVFQLYQGATDISEVEVSQITDVWNMPLPDRYSLYKYWVNFKRQKLLGSILAMTKEYNMLLQRKREAKILKDVEILRKARVIGMTTTGAAKNRKVLQEVGCPIIVIEEAAEVLEAHVVTTLNEKCEHLILIGDHQQLRPNPTVHRLAVRFNLEVSLFERMVKNEVPHVLLDEQHRMRPEISSFMRYIYPGLSDHESVLCYDSIEGIKSNIFFIHHADEEREVEDTHSKANQHEAEFLTALCDYILKHGYLASQITILAAYGGQVQLIRDTMELTLGISSDVYVTSIDNYQGEENDIILLSLVRSNRESKVGFLKISNRVCVALSRAKKGLYAIGNFASLKSSSDLWRNIMSEAELKGMTGPFLPLYCVNHKQHITYVTTAGDFEKDVPEGGCNRKCEFELPCGHVCDRMCHASDRYHSGTLCFQPCRRTCPQGHLCEKNCNEDCGNCEFRVLKTIPLCGHDDYVPCHMDVETAVCSRSCDIQLECGHPCRGSCGQCFIDGHLPCNEKVEKEWPCKHKSIAECHIDVLEDPCPAKCGEKLICGHRCKGTCGGCLGGRVHRACDSECKKLLLCGHPCKGKCGMKCPPCSSRCLNSCRHGGCSKVTCGELCDPCMENCFLSCKHEPCDKHCHEECKKKTPCNKLCKKLVPNCQHRCASWCGEECVCRLCEKDMFYLLDTSSRRKPKYEVAHHRKEMAAKIIQEDGVVLMKVPRCNHVFTSRQLDHHVENFDPTGTSFIRCPVCRTTLHGIWRYDARNKARTERRENLKKALIDSMKISNDKIRKMWQSKALVEDFCKVDEGEFLSSKPEQIDVNHAHTLTLQIRAAYVLQRIIKFHESFNSSKVVHFGKWKTAIRAISNMTGQLKSELELELWRLLFIEQLLALKMFVQEMEVSVPDDLKSQNKNLIISFGKTKLNREGKIKFQATVKEMFSLLEKAPAYKGYRQYIEQAKDEVCIVEKVLNSPDLEDLSTIVARKDSS</sequence>
<gene>
    <name evidence="6 7 8" type="primary">LOC101851452</name>
</gene>
<evidence type="ECO:0000256" key="1">
    <source>
        <dbReference type="SAM" id="MobiDB-lite"/>
    </source>
</evidence>
<dbReference type="SUPFAM" id="SSF52540">
    <property type="entry name" value="P-loop containing nucleoside triphosphate hydrolases"/>
    <property type="match status" value="1"/>
</dbReference>
<dbReference type="InterPro" id="IPR027417">
    <property type="entry name" value="P-loop_NTPase"/>
</dbReference>
<feature type="domain" description="DNA2/NAM7 helicase helicase" evidence="2">
    <location>
        <begin position="515"/>
        <end position="705"/>
    </location>
</feature>
<dbReference type="Pfam" id="PF13086">
    <property type="entry name" value="AAA_11"/>
    <property type="match status" value="2"/>
</dbReference>
<dbReference type="RefSeq" id="XP_035828885.1">
    <property type="nucleotide sequence ID" value="XM_035972992.1"/>
</dbReference>
<dbReference type="InterPro" id="IPR041677">
    <property type="entry name" value="DNA2/NAM7_AAA_11"/>
</dbReference>
<dbReference type="Pfam" id="PF25396">
    <property type="entry name" value="ZNFX1"/>
    <property type="match status" value="1"/>
</dbReference>
<feature type="region of interest" description="Disordered" evidence="1">
    <location>
        <begin position="854"/>
        <end position="888"/>
    </location>
</feature>
<proteinExistence type="predicted"/>
<feature type="domain" description="DNA2/NAM7 helicase helicase" evidence="2">
    <location>
        <begin position="981"/>
        <end position="1098"/>
    </location>
</feature>
<feature type="domain" description="DNA2/NAM7 helicase-like C-terminal" evidence="3">
    <location>
        <begin position="1111"/>
        <end position="1294"/>
    </location>
</feature>